<reference evidence="12" key="1">
    <citation type="journal article" date="2019" name="Int. J. Syst. Evol. Microbiol.">
        <title>The Global Catalogue of Microorganisms (GCM) 10K type strain sequencing project: providing services to taxonomists for standard genome sequencing and annotation.</title>
        <authorList>
            <consortium name="The Broad Institute Genomics Platform"/>
            <consortium name="The Broad Institute Genome Sequencing Center for Infectious Disease"/>
            <person name="Wu L."/>
            <person name="Ma J."/>
        </authorList>
    </citation>
    <scope>NUCLEOTIDE SEQUENCE [LARGE SCALE GENOMIC DNA]</scope>
    <source>
        <strain evidence="12">NBRC 15640</strain>
    </source>
</reference>
<keyword evidence="3 7" id="KW-0963">Cytoplasm</keyword>
<accession>A0AAV5NT38</accession>
<dbReference type="Proteomes" id="UP001156690">
    <property type="component" value="Unassembled WGS sequence"/>
</dbReference>
<comment type="function">
    <text evidence="7 8">Cell wall formation. Catalyzes the addition of glutamate to the nucleotide precursor UDP-N-acetylmuramoyl-L-alanine (UMA).</text>
</comment>
<name>A0AAV5NT38_9VIBR</name>
<dbReference type="InterPro" id="IPR004101">
    <property type="entry name" value="Mur_ligase_C"/>
</dbReference>
<dbReference type="EMBL" id="BSNX01000039">
    <property type="protein sequence ID" value="GLQ73881.1"/>
    <property type="molecule type" value="Genomic_DNA"/>
</dbReference>
<feature type="domain" description="Mur ligase C-terminal" evidence="9">
    <location>
        <begin position="310"/>
        <end position="421"/>
    </location>
</feature>
<keyword evidence="6 7" id="KW-0067">ATP-binding</keyword>
<keyword evidence="12" id="KW-1185">Reference proteome</keyword>
<dbReference type="AlphaFoldDB" id="A0AAV5NT38"/>
<dbReference type="GO" id="GO:0008360">
    <property type="term" value="P:regulation of cell shape"/>
    <property type="evidence" value="ECO:0007669"/>
    <property type="project" value="UniProtKB-KW"/>
</dbReference>
<evidence type="ECO:0000256" key="7">
    <source>
        <dbReference type="HAMAP-Rule" id="MF_00639"/>
    </source>
</evidence>
<dbReference type="PANTHER" id="PTHR43692:SF1">
    <property type="entry name" value="UDP-N-ACETYLMURAMOYLALANINE--D-GLUTAMATE LIGASE"/>
    <property type="match status" value="1"/>
</dbReference>
<organism evidence="11 12">
    <name type="scientific">Vibrio penaeicida</name>
    <dbReference type="NCBI Taxonomy" id="104609"/>
    <lineage>
        <taxon>Bacteria</taxon>
        <taxon>Pseudomonadati</taxon>
        <taxon>Pseudomonadota</taxon>
        <taxon>Gammaproteobacteria</taxon>
        <taxon>Vibrionales</taxon>
        <taxon>Vibrionaceae</taxon>
        <taxon>Vibrio</taxon>
    </lineage>
</organism>
<dbReference type="GO" id="GO:0005737">
    <property type="term" value="C:cytoplasm"/>
    <property type="evidence" value="ECO:0007669"/>
    <property type="project" value="UniProtKB-SubCell"/>
</dbReference>
<dbReference type="InterPro" id="IPR013221">
    <property type="entry name" value="Mur_ligase_cen"/>
</dbReference>
<evidence type="ECO:0000259" key="9">
    <source>
        <dbReference type="Pfam" id="PF02875"/>
    </source>
</evidence>
<keyword evidence="7 8" id="KW-0133">Cell shape</keyword>
<feature type="domain" description="Mur ligase central" evidence="10">
    <location>
        <begin position="119"/>
        <end position="287"/>
    </location>
</feature>
<evidence type="ECO:0000256" key="5">
    <source>
        <dbReference type="ARBA" id="ARBA00022741"/>
    </source>
</evidence>
<dbReference type="PANTHER" id="PTHR43692">
    <property type="entry name" value="UDP-N-ACETYLMURAMOYLALANINE--D-GLUTAMATE LIGASE"/>
    <property type="match status" value="1"/>
</dbReference>
<dbReference type="NCBIfam" id="TIGR01087">
    <property type="entry name" value="murD"/>
    <property type="match status" value="1"/>
</dbReference>
<evidence type="ECO:0000256" key="4">
    <source>
        <dbReference type="ARBA" id="ARBA00022598"/>
    </source>
</evidence>
<dbReference type="SUPFAM" id="SSF53244">
    <property type="entry name" value="MurD-like peptide ligases, peptide-binding domain"/>
    <property type="match status" value="1"/>
</dbReference>
<dbReference type="Gene3D" id="3.90.190.20">
    <property type="entry name" value="Mur ligase, C-terminal domain"/>
    <property type="match status" value="1"/>
</dbReference>
<keyword evidence="5 7" id="KW-0547">Nucleotide-binding</keyword>
<evidence type="ECO:0000313" key="11">
    <source>
        <dbReference type="EMBL" id="GLQ73881.1"/>
    </source>
</evidence>
<dbReference type="Pfam" id="PF02875">
    <property type="entry name" value="Mur_ligase_C"/>
    <property type="match status" value="1"/>
</dbReference>
<gene>
    <name evidence="7 11" type="primary">murD</name>
    <name evidence="11" type="ORF">GCM10007932_32410</name>
</gene>
<dbReference type="GO" id="GO:0051301">
    <property type="term" value="P:cell division"/>
    <property type="evidence" value="ECO:0007669"/>
    <property type="project" value="UniProtKB-KW"/>
</dbReference>
<dbReference type="GO" id="GO:0005524">
    <property type="term" value="F:ATP binding"/>
    <property type="evidence" value="ECO:0007669"/>
    <property type="project" value="UniProtKB-UniRule"/>
</dbReference>
<comment type="subcellular location">
    <subcellularLocation>
        <location evidence="1 7 8">Cytoplasm</location>
    </subcellularLocation>
</comment>
<dbReference type="InterPro" id="IPR036565">
    <property type="entry name" value="Mur-like_cat_sf"/>
</dbReference>
<evidence type="ECO:0000256" key="8">
    <source>
        <dbReference type="RuleBase" id="RU003664"/>
    </source>
</evidence>
<dbReference type="Gene3D" id="3.40.1190.10">
    <property type="entry name" value="Mur-like, catalytic domain"/>
    <property type="match status" value="1"/>
</dbReference>
<comment type="catalytic activity">
    <reaction evidence="7 8">
        <text>UDP-N-acetyl-alpha-D-muramoyl-L-alanine + D-glutamate + ATP = UDP-N-acetyl-alpha-D-muramoyl-L-alanyl-D-glutamate + ADP + phosphate + H(+)</text>
        <dbReference type="Rhea" id="RHEA:16429"/>
        <dbReference type="ChEBI" id="CHEBI:15378"/>
        <dbReference type="ChEBI" id="CHEBI:29986"/>
        <dbReference type="ChEBI" id="CHEBI:30616"/>
        <dbReference type="ChEBI" id="CHEBI:43474"/>
        <dbReference type="ChEBI" id="CHEBI:83898"/>
        <dbReference type="ChEBI" id="CHEBI:83900"/>
        <dbReference type="ChEBI" id="CHEBI:456216"/>
        <dbReference type="EC" id="6.3.2.9"/>
    </reaction>
</comment>
<dbReference type="EC" id="6.3.2.9" evidence="7 8"/>
<sequence length="447" mass="47792">MNVNPNNQRWENLKDVVVVGLGITGLSVVNHLLRQKQPLNVKVIDTRENPPGLDKLNEDVAVHTGSWNESWLKNADLIVATPGIALATPELQRAIEHGVPVVGDIELFGWAVTKPVIAITGSNGKSTVTDLTGVMANAAGCKTRVGGNIGIPALDLLAEDADLYVLELSSFQLETTSNLPLVAAAYLNLTEDHMDRYDDFAGYGAAKQRIFLNAQKAIVNQQDSATFPTPNYSGDIITFAPSNADYCLKTVNDDVFLAKDDDPFVPTSSLSLVGQHNSMNALVAMALLDAAGIDYHSSVSALQNYTGLTHRCQVVAQSRGVKWVNDSKATNVASTLAALSGLQCEGQLHLLVGGDGKGADFSELEPVLASLPVTLHCYGDDGSEFLSLHPSAIRWNTMDEALSSISSKLNAGDIVMLSPACASFDQYPNFMARGDAFTQLAQRYSSS</sequence>
<comment type="caution">
    <text evidence="11">The sequence shown here is derived from an EMBL/GenBank/DDBJ whole genome shotgun (WGS) entry which is preliminary data.</text>
</comment>
<evidence type="ECO:0000256" key="6">
    <source>
        <dbReference type="ARBA" id="ARBA00022840"/>
    </source>
</evidence>
<comment type="similarity">
    <text evidence="7">Belongs to the MurCDEF family.</text>
</comment>
<keyword evidence="7 8" id="KW-0132">Cell division</keyword>
<keyword evidence="7 8" id="KW-0573">Peptidoglycan synthesis</keyword>
<evidence type="ECO:0000256" key="1">
    <source>
        <dbReference type="ARBA" id="ARBA00004496"/>
    </source>
</evidence>
<keyword evidence="4 7" id="KW-0436">Ligase</keyword>
<dbReference type="InterPro" id="IPR005762">
    <property type="entry name" value="MurD"/>
</dbReference>
<dbReference type="GO" id="GO:0071555">
    <property type="term" value="P:cell wall organization"/>
    <property type="evidence" value="ECO:0007669"/>
    <property type="project" value="UniProtKB-KW"/>
</dbReference>
<dbReference type="RefSeq" id="WP_126607506.1">
    <property type="nucleotide sequence ID" value="NZ_AP025144.1"/>
</dbReference>
<dbReference type="SUPFAM" id="SSF53623">
    <property type="entry name" value="MurD-like peptide ligases, catalytic domain"/>
    <property type="match status" value="1"/>
</dbReference>
<dbReference type="Pfam" id="PF08245">
    <property type="entry name" value="Mur_ligase_M"/>
    <property type="match status" value="1"/>
</dbReference>
<dbReference type="HAMAP" id="MF_00639">
    <property type="entry name" value="MurD"/>
    <property type="match status" value="1"/>
</dbReference>
<keyword evidence="7 8" id="KW-0131">Cell cycle</keyword>
<dbReference type="GO" id="GO:0008764">
    <property type="term" value="F:UDP-N-acetylmuramoylalanine-D-glutamate ligase activity"/>
    <property type="evidence" value="ECO:0007669"/>
    <property type="project" value="UniProtKB-UniRule"/>
</dbReference>
<keyword evidence="7 8" id="KW-0961">Cell wall biogenesis/degradation</keyword>
<feature type="binding site" evidence="7">
    <location>
        <begin position="121"/>
        <end position="127"/>
    </location>
    <ligand>
        <name>ATP</name>
        <dbReference type="ChEBI" id="CHEBI:30616"/>
    </ligand>
</feature>
<evidence type="ECO:0000256" key="3">
    <source>
        <dbReference type="ARBA" id="ARBA00022490"/>
    </source>
</evidence>
<evidence type="ECO:0000259" key="10">
    <source>
        <dbReference type="Pfam" id="PF08245"/>
    </source>
</evidence>
<protein>
    <recommendedName>
        <fullName evidence="7 8">UDP-N-acetylmuramoylalanine--D-glutamate ligase</fullName>
        <ecNumber evidence="7 8">6.3.2.9</ecNumber>
    </recommendedName>
    <alternativeName>
        <fullName evidence="7">D-glutamic acid-adding enzyme</fullName>
    </alternativeName>
    <alternativeName>
        <fullName evidence="7">UDP-N-acetylmuramoyl-L-alanyl-D-glutamate synthetase</fullName>
    </alternativeName>
</protein>
<dbReference type="Pfam" id="PF21799">
    <property type="entry name" value="MurD-like_N"/>
    <property type="match status" value="1"/>
</dbReference>
<dbReference type="InterPro" id="IPR036615">
    <property type="entry name" value="Mur_ligase_C_dom_sf"/>
</dbReference>
<dbReference type="Gene3D" id="3.40.50.720">
    <property type="entry name" value="NAD(P)-binding Rossmann-like Domain"/>
    <property type="match status" value="1"/>
</dbReference>
<dbReference type="GO" id="GO:0009252">
    <property type="term" value="P:peptidoglycan biosynthetic process"/>
    <property type="evidence" value="ECO:0007669"/>
    <property type="project" value="UniProtKB-UniRule"/>
</dbReference>
<comment type="pathway">
    <text evidence="2 7 8">Cell wall biogenesis; peptidoglycan biosynthesis.</text>
</comment>
<proteinExistence type="inferred from homology"/>
<dbReference type="SUPFAM" id="SSF51984">
    <property type="entry name" value="MurCD N-terminal domain"/>
    <property type="match status" value="1"/>
</dbReference>
<evidence type="ECO:0000256" key="2">
    <source>
        <dbReference type="ARBA" id="ARBA00004752"/>
    </source>
</evidence>
<evidence type="ECO:0000313" key="12">
    <source>
        <dbReference type="Proteomes" id="UP001156690"/>
    </source>
</evidence>